<dbReference type="InterPro" id="IPR036047">
    <property type="entry name" value="F-box-like_dom_sf"/>
</dbReference>
<organism evidence="1 2">
    <name type="scientific">Cercospora kikuchii</name>
    <dbReference type="NCBI Taxonomy" id="84275"/>
    <lineage>
        <taxon>Eukaryota</taxon>
        <taxon>Fungi</taxon>
        <taxon>Dikarya</taxon>
        <taxon>Ascomycota</taxon>
        <taxon>Pezizomycotina</taxon>
        <taxon>Dothideomycetes</taxon>
        <taxon>Dothideomycetidae</taxon>
        <taxon>Mycosphaerellales</taxon>
        <taxon>Mycosphaerellaceae</taxon>
        <taxon>Cercospora</taxon>
    </lineage>
</organism>
<evidence type="ECO:0008006" key="3">
    <source>
        <dbReference type="Google" id="ProtNLM"/>
    </source>
</evidence>
<dbReference type="Proteomes" id="UP000825890">
    <property type="component" value="Unassembled WGS sequence"/>
</dbReference>
<dbReference type="RefSeq" id="XP_044651630.1">
    <property type="nucleotide sequence ID" value="XM_044795695.1"/>
</dbReference>
<protein>
    <recommendedName>
        <fullName evidence="3">F-box domain-containing protein</fullName>
    </recommendedName>
</protein>
<gene>
    <name evidence="1" type="ORF">CKM354_000060100</name>
</gene>
<evidence type="ECO:0000313" key="2">
    <source>
        <dbReference type="Proteomes" id="UP000825890"/>
    </source>
</evidence>
<name>A0A9P3F7X0_9PEZI</name>
<evidence type="ECO:0000313" key="1">
    <source>
        <dbReference type="EMBL" id="GIZ37143.1"/>
    </source>
</evidence>
<dbReference type="EMBL" id="BOLY01000001">
    <property type="protein sequence ID" value="GIZ37143.1"/>
    <property type="molecule type" value="Genomic_DNA"/>
</dbReference>
<accession>A0A9P3F7X0</accession>
<dbReference type="GeneID" id="68286176"/>
<proteinExistence type="predicted"/>
<comment type="caution">
    <text evidence="1">The sequence shown here is derived from an EMBL/GenBank/DDBJ whole genome shotgun (WGS) entry which is preliminary data.</text>
</comment>
<dbReference type="SUPFAM" id="SSF81383">
    <property type="entry name" value="F-box domain"/>
    <property type="match status" value="1"/>
</dbReference>
<dbReference type="OrthoDB" id="3635570at2759"/>
<keyword evidence="2" id="KW-1185">Reference proteome</keyword>
<dbReference type="AlphaFoldDB" id="A0A9P3F7X0"/>
<sequence>MVLPEMGDMHDMAERDRVDSWATGMSRARYYSTRPLRVTEQPEFTFSNYWGPPGGTAVQVLDASAEVFKPALTAAKATPAPKVLSTIFIAAGKALGIPELLEAILFELPECNLLTVQRVSKMWQATIEKSRCLQERLFLQSAPSKHTFLVTRTTFDSRAFPNRHRFRTLIVVQDRVPAVTRSSGYLRSAEAKLNPLIGTLLSLPCKGDLDSRAALGERIRIHPKLLSVWFGSTRAPPSVWNMYITQPPTSHVTVSIFDDYEPQLPLRKIVKKAGGVKFGDILEAYGMLIIAWKTTVSSNCPAHLVDTAMRASPQPNLFVLFDPAQSDVGNSILIPTDRDIKMVQARAELAAAEKGLA</sequence>
<reference evidence="1 2" key="1">
    <citation type="submission" date="2021-01" db="EMBL/GenBank/DDBJ databases">
        <title>Cercospora kikuchii MAFF 305040 whole genome shotgun sequence.</title>
        <authorList>
            <person name="Kashiwa T."/>
            <person name="Suzuki T."/>
        </authorList>
    </citation>
    <scope>NUCLEOTIDE SEQUENCE [LARGE SCALE GENOMIC DNA]</scope>
    <source>
        <strain evidence="1 2">MAFF 305040</strain>
    </source>
</reference>